<keyword evidence="4" id="KW-0808">Transferase</keyword>
<evidence type="ECO:0000256" key="1">
    <source>
        <dbReference type="ARBA" id="ARBA00000085"/>
    </source>
</evidence>
<comment type="catalytic activity">
    <reaction evidence="1">
        <text>ATP + protein L-histidine = ADP + protein N-phospho-L-histidine.</text>
        <dbReference type="EC" id="2.7.13.3"/>
    </reaction>
</comment>
<dbReference type="PROSITE" id="PS50113">
    <property type="entry name" value="PAC"/>
    <property type="match status" value="1"/>
</dbReference>
<dbReference type="Proteomes" id="UP001597467">
    <property type="component" value="Unassembled WGS sequence"/>
</dbReference>
<dbReference type="EC" id="2.7.13.3" evidence="2"/>
<dbReference type="InterPro" id="IPR052162">
    <property type="entry name" value="Sensor_kinase/Photoreceptor"/>
</dbReference>
<sequence length="382" mass="44095">MNILLKTKQEINKSVLYNSKLILEERISKFALESSNIGVWDYDVINKKVNYSEEAKKILNLDTNEANSETYNWQERIHPDDLDHVLKNLLSHINNEQPNYISEHRILMKDGTYKWIKDIGRIIERDKDGNYTRMVGTTTNIDKRKKQEAKLLENQDIIEGQNKQLKNFALIVSHNLKSHTANFESLLEFYDDTEDEKEKNEIIEHLKTVNSSLTKTISNLNKIVNTHNTNTISKQTINLREVVVNTMNLLEVKIKKTNTIININMDSTLELDFNLAYFESIIQNLLSNAIKYRHPNRIPIIDIDSKTTDKKITITIKDNGLGLDLNKYGEDVFGLYRTFHNNENSEGVGLYLIKNQIEALNGTIDIESTVDVGTSFILSFSK</sequence>
<dbReference type="PANTHER" id="PTHR43304:SF1">
    <property type="entry name" value="PAC DOMAIN-CONTAINING PROTEIN"/>
    <property type="match status" value="1"/>
</dbReference>
<dbReference type="InterPro" id="IPR004358">
    <property type="entry name" value="Sig_transdc_His_kin-like_C"/>
</dbReference>
<protein>
    <recommendedName>
        <fullName evidence="2">histidine kinase</fullName>
        <ecNumber evidence="2">2.7.13.3</ecNumber>
    </recommendedName>
</protein>
<comment type="caution">
    <text evidence="9">The sequence shown here is derived from an EMBL/GenBank/DDBJ whole genome shotgun (WGS) entry which is preliminary data.</text>
</comment>
<dbReference type="InterPro" id="IPR013655">
    <property type="entry name" value="PAS_fold_3"/>
</dbReference>
<dbReference type="CDD" id="cd00130">
    <property type="entry name" value="PAS"/>
    <property type="match status" value="1"/>
</dbReference>
<accession>A0ABW5JWA7</accession>
<dbReference type="SUPFAM" id="SSF55785">
    <property type="entry name" value="PYP-like sensor domain (PAS domain)"/>
    <property type="match status" value="1"/>
</dbReference>
<dbReference type="PROSITE" id="PS50112">
    <property type="entry name" value="PAS"/>
    <property type="match status" value="1"/>
</dbReference>
<dbReference type="Gene3D" id="3.30.565.10">
    <property type="entry name" value="Histidine kinase-like ATPase, C-terminal domain"/>
    <property type="match status" value="1"/>
</dbReference>
<dbReference type="InterPro" id="IPR005467">
    <property type="entry name" value="His_kinase_dom"/>
</dbReference>
<dbReference type="PANTHER" id="PTHR43304">
    <property type="entry name" value="PHYTOCHROME-LIKE PROTEIN CPH1"/>
    <property type="match status" value="1"/>
</dbReference>
<dbReference type="NCBIfam" id="TIGR00229">
    <property type="entry name" value="sensory_box"/>
    <property type="match status" value="1"/>
</dbReference>
<keyword evidence="10" id="KW-1185">Reference proteome</keyword>
<evidence type="ECO:0000256" key="3">
    <source>
        <dbReference type="ARBA" id="ARBA00022553"/>
    </source>
</evidence>
<proteinExistence type="predicted"/>
<dbReference type="RefSeq" id="WP_379900267.1">
    <property type="nucleotide sequence ID" value="NZ_JBHULM010000001.1"/>
</dbReference>
<evidence type="ECO:0000313" key="10">
    <source>
        <dbReference type="Proteomes" id="UP001597467"/>
    </source>
</evidence>
<evidence type="ECO:0000256" key="4">
    <source>
        <dbReference type="ARBA" id="ARBA00022679"/>
    </source>
</evidence>
<dbReference type="InterPro" id="IPR000700">
    <property type="entry name" value="PAS-assoc_C"/>
</dbReference>
<dbReference type="InterPro" id="IPR000014">
    <property type="entry name" value="PAS"/>
</dbReference>
<evidence type="ECO:0000256" key="2">
    <source>
        <dbReference type="ARBA" id="ARBA00012438"/>
    </source>
</evidence>
<name>A0ABW5JWA7_9FLAO</name>
<gene>
    <name evidence="9" type="ORF">ACFSSB_01665</name>
</gene>
<dbReference type="InterPro" id="IPR036890">
    <property type="entry name" value="HATPase_C_sf"/>
</dbReference>
<evidence type="ECO:0000259" key="6">
    <source>
        <dbReference type="PROSITE" id="PS50109"/>
    </source>
</evidence>
<evidence type="ECO:0000259" key="8">
    <source>
        <dbReference type="PROSITE" id="PS50113"/>
    </source>
</evidence>
<evidence type="ECO:0000259" key="7">
    <source>
        <dbReference type="PROSITE" id="PS50112"/>
    </source>
</evidence>
<dbReference type="InterPro" id="IPR003594">
    <property type="entry name" value="HATPase_dom"/>
</dbReference>
<dbReference type="PROSITE" id="PS50109">
    <property type="entry name" value="HIS_KIN"/>
    <property type="match status" value="1"/>
</dbReference>
<reference evidence="10" key="1">
    <citation type="journal article" date="2019" name="Int. J. Syst. Evol. Microbiol.">
        <title>The Global Catalogue of Microorganisms (GCM) 10K type strain sequencing project: providing services to taxonomists for standard genome sequencing and annotation.</title>
        <authorList>
            <consortium name="The Broad Institute Genomics Platform"/>
            <consortium name="The Broad Institute Genome Sequencing Center for Infectious Disease"/>
            <person name="Wu L."/>
            <person name="Ma J."/>
        </authorList>
    </citation>
    <scope>NUCLEOTIDE SEQUENCE [LARGE SCALE GENOMIC DNA]</scope>
    <source>
        <strain evidence="10">KCTC 42808</strain>
    </source>
</reference>
<evidence type="ECO:0000256" key="5">
    <source>
        <dbReference type="ARBA" id="ARBA00022777"/>
    </source>
</evidence>
<dbReference type="InterPro" id="IPR035965">
    <property type="entry name" value="PAS-like_dom_sf"/>
</dbReference>
<dbReference type="SUPFAM" id="SSF55874">
    <property type="entry name" value="ATPase domain of HSP90 chaperone/DNA topoisomerase II/histidine kinase"/>
    <property type="match status" value="1"/>
</dbReference>
<keyword evidence="5" id="KW-0418">Kinase</keyword>
<dbReference type="PRINTS" id="PR00344">
    <property type="entry name" value="BCTRLSENSOR"/>
</dbReference>
<dbReference type="Pfam" id="PF08447">
    <property type="entry name" value="PAS_3"/>
    <property type="match status" value="1"/>
</dbReference>
<dbReference type="Gene3D" id="3.30.450.20">
    <property type="entry name" value="PAS domain"/>
    <property type="match status" value="1"/>
</dbReference>
<feature type="domain" description="Histidine kinase" evidence="6">
    <location>
        <begin position="171"/>
        <end position="382"/>
    </location>
</feature>
<keyword evidence="3" id="KW-0597">Phosphoprotein</keyword>
<dbReference type="Pfam" id="PF02518">
    <property type="entry name" value="HATPase_c"/>
    <property type="match status" value="1"/>
</dbReference>
<organism evidence="9 10">
    <name type="scientific">Lacinutrix gracilariae</name>
    <dbReference type="NCBI Taxonomy" id="1747198"/>
    <lineage>
        <taxon>Bacteria</taxon>
        <taxon>Pseudomonadati</taxon>
        <taxon>Bacteroidota</taxon>
        <taxon>Flavobacteriia</taxon>
        <taxon>Flavobacteriales</taxon>
        <taxon>Flavobacteriaceae</taxon>
        <taxon>Lacinutrix</taxon>
    </lineage>
</organism>
<evidence type="ECO:0000313" key="9">
    <source>
        <dbReference type="EMBL" id="MFD2541012.1"/>
    </source>
</evidence>
<feature type="domain" description="PAS" evidence="7">
    <location>
        <begin position="24"/>
        <end position="96"/>
    </location>
</feature>
<feature type="domain" description="PAC" evidence="8">
    <location>
        <begin position="100"/>
        <end position="153"/>
    </location>
</feature>
<dbReference type="SMART" id="SM00387">
    <property type="entry name" value="HATPase_c"/>
    <property type="match status" value="1"/>
</dbReference>
<dbReference type="EMBL" id="JBHULM010000001">
    <property type="protein sequence ID" value="MFD2541012.1"/>
    <property type="molecule type" value="Genomic_DNA"/>
</dbReference>